<feature type="transmembrane region" description="Helical" evidence="1">
    <location>
        <begin position="371"/>
        <end position="392"/>
    </location>
</feature>
<keyword evidence="1" id="KW-0812">Transmembrane</keyword>
<feature type="transmembrane region" description="Helical" evidence="1">
    <location>
        <begin position="41"/>
        <end position="61"/>
    </location>
</feature>
<keyword evidence="1" id="KW-0472">Membrane</keyword>
<dbReference type="NCBIfam" id="NF037982">
    <property type="entry name" value="Nramp_1"/>
    <property type="match status" value="1"/>
</dbReference>
<comment type="caution">
    <text evidence="2">The sequence shown here is derived from an EMBL/GenBank/DDBJ whole genome shotgun (WGS) entry which is preliminary data.</text>
</comment>
<feature type="transmembrane region" description="Helical" evidence="1">
    <location>
        <begin position="324"/>
        <end position="344"/>
    </location>
</feature>
<reference evidence="2 3" key="1">
    <citation type="submission" date="2017-09" db="EMBL/GenBank/DDBJ databases">
        <title>Depth-based differentiation of microbial function through sediment-hosted aquifers and enrichment of novel symbionts in the deep terrestrial subsurface.</title>
        <authorList>
            <person name="Probst A.J."/>
            <person name="Ladd B."/>
            <person name="Jarett J.K."/>
            <person name="Geller-Mcgrath D.E."/>
            <person name="Sieber C.M."/>
            <person name="Emerson J.B."/>
            <person name="Anantharaman K."/>
            <person name="Thomas B.C."/>
            <person name="Malmstrom R."/>
            <person name="Stieglmeier M."/>
            <person name="Klingl A."/>
            <person name="Woyke T."/>
            <person name="Ryan C.M."/>
            <person name="Banfield J.F."/>
        </authorList>
    </citation>
    <scope>NUCLEOTIDE SEQUENCE [LARGE SCALE GENOMIC DNA]</scope>
    <source>
        <strain evidence="2">CG11_big_fil_rev_8_21_14_0_20_40_12</strain>
    </source>
</reference>
<protein>
    <submittedName>
        <fullName evidence="2">Uncharacterized protein</fullName>
    </submittedName>
</protein>
<dbReference type="EMBL" id="PCVI01000022">
    <property type="protein sequence ID" value="PIQ70281.1"/>
    <property type="molecule type" value="Genomic_DNA"/>
</dbReference>
<keyword evidence="1" id="KW-1133">Transmembrane helix</keyword>
<gene>
    <name evidence="2" type="ORF">COV89_01340</name>
</gene>
<feature type="transmembrane region" description="Helical" evidence="1">
    <location>
        <begin position="151"/>
        <end position="168"/>
    </location>
</feature>
<feature type="transmembrane region" description="Helical" evidence="1">
    <location>
        <begin position="121"/>
        <end position="142"/>
    </location>
</feature>
<feature type="transmembrane region" description="Helical" evidence="1">
    <location>
        <begin position="82"/>
        <end position="101"/>
    </location>
</feature>
<accession>A0A2H0KG92</accession>
<dbReference type="AlphaFoldDB" id="A0A2H0KG92"/>
<feature type="transmembrane region" description="Helical" evidence="1">
    <location>
        <begin position="438"/>
        <end position="458"/>
    </location>
</feature>
<feature type="transmembrane region" description="Helical" evidence="1">
    <location>
        <begin position="12"/>
        <end position="35"/>
    </location>
</feature>
<feature type="transmembrane region" description="Helical" evidence="1">
    <location>
        <begin position="188"/>
        <end position="208"/>
    </location>
</feature>
<feature type="transmembrane region" description="Helical" evidence="1">
    <location>
        <begin position="274"/>
        <end position="296"/>
    </location>
</feature>
<sequence length="460" mass="52054">METKDLPKAPSFWKILGPSFVFLGLSLGSGELIMWPYLTANFGLGIIWGAFLGITFQFFMNMEIERYALVFGESVFVGFRKLWRGWPIWFMFSTFIAWGLPGFSAASSQILSRLFNFKNEALIAVFLLVLVGVILSAGKSLYKTLETFQKTIIFLGIPFIFILCFLLTKFADWQVFLAGIVGRGKGYLFLPEGISLMSFLGAFAYAGAGGNLNLAQSYYIKEKGYGMGKYAAKLKSLFSKENQKMRLEGVTFPVNKENLSEFKKWWKIINLEHLVIFWFLGFLTIALLSVLSYSLVYSRGGNLQGIGFFFNEALVIAQRLGKTFGIGFLVLGFFMLYSTQLTVLESTSRMISENFLLFSQKSDRKGVNLSGGFYLALWGQIFFGIVILLLGFKEPKSLLTLSAVINAFCMFIHLGLTYRLNRKFLPLQLRLGFFRKSVLLAAFIFFGVFSFLTLRQAFFP</sequence>
<feature type="transmembrane region" description="Helical" evidence="1">
    <location>
        <begin position="398"/>
        <end position="418"/>
    </location>
</feature>
<proteinExistence type="predicted"/>
<evidence type="ECO:0000313" key="2">
    <source>
        <dbReference type="EMBL" id="PIQ70281.1"/>
    </source>
</evidence>
<name>A0A2H0KG92_9BACT</name>
<organism evidence="2 3">
    <name type="scientific">Candidatus Shapirobacteria bacterium CG11_big_fil_rev_8_21_14_0_20_40_12</name>
    <dbReference type="NCBI Taxonomy" id="1974889"/>
    <lineage>
        <taxon>Bacteria</taxon>
        <taxon>Candidatus Shapironibacteriota</taxon>
    </lineage>
</organism>
<evidence type="ECO:0000256" key="1">
    <source>
        <dbReference type="SAM" id="Phobius"/>
    </source>
</evidence>
<evidence type="ECO:0000313" key="3">
    <source>
        <dbReference type="Proteomes" id="UP000231371"/>
    </source>
</evidence>
<dbReference type="Proteomes" id="UP000231371">
    <property type="component" value="Unassembled WGS sequence"/>
</dbReference>